<comment type="function">
    <text evidence="12">Poorly processive, error-prone DNA polymerase involved in untargeted mutagenesis. Copies undamaged DNA at stalled replication forks, which arise in vivo from mismatched or misaligned primer ends. These misaligned primers can be extended by PolIV. Exhibits no 3'-5' exonuclease (proofreading) activity. May be involved in translesional synthesis, in conjunction with the beta clamp from PolIII.</text>
</comment>
<comment type="similarity">
    <text evidence="1 12">Belongs to the DNA polymerase type-Y family.</text>
</comment>
<keyword evidence="5 12" id="KW-0235">DNA replication</keyword>
<comment type="cofactor">
    <cofactor evidence="12">
        <name>Mg(2+)</name>
        <dbReference type="ChEBI" id="CHEBI:18420"/>
    </cofactor>
    <text evidence="12">Binds 2 magnesium ions per subunit.</text>
</comment>
<sequence>MKSGSSRSKIIFHIDMNSFYASVEMADHPELRGKPLAIAGNPEERKGVIVTSSYEARKYGVKTTMLVGEAKRLCPSLLIRRPNFERYKEVSQAMFSLLREVTPMVQPVSIDEGYIDVTDVASSHYPPDLAKEIQQRIYQELQVPCSIGIAPNKFLAKMASDMKKPMGITILRKRDLSRKLWPLPVRDMNGVGEKTNEKLKKIGIETIEDLATKEEYEVKALLGINGQKLHQRANGFDDREVDPEAIHSFKSIGTSTTLPEDTTSETHINETFRKLADKVENRMKRKNVVGQQIQIMIRYNNRKTVTRSRSLQEYVDKREDIWREAVDLFEEHWNQQPIRLLGITLSELVERTEAVEQLNLFSYEWVAEKEPLYKAMEELRQKYGEGIFHKAKTPPATISTSFQKDFLDD</sequence>
<keyword evidence="8 12" id="KW-0460">Magnesium</keyword>
<dbReference type="AlphaFoldDB" id="A0A1G8PWB5"/>
<dbReference type="PANTHER" id="PTHR11076">
    <property type="entry name" value="DNA REPAIR POLYMERASE UMUC / TRANSFERASE FAMILY MEMBER"/>
    <property type="match status" value="1"/>
</dbReference>
<dbReference type="InterPro" id="IPR001126">
    <property type="entry name" value="UmuC"/>
</dbReference>
<evidence type="ECO:0000256" key="5">
    <source>
        <dbReference type="ARBA" id="ARBA00022705"/>
    </source>
</evidence>
<keyword evidence="4 12" id="KW-0548">Nucleotidyltransferase</keyword>
<dbReference type="EC" id="2.7.7.7" evidence="12"/>
<keyword evidence="7 12" id="KW-0227">DNA damage</keyword>
<dbReference type="Gene3D" id="1.10.150.20">
    <property type="entry name" value="5' to 3' exonuclease, C-terminal subdomain"/>
    <property type="match status" value="1"/>
</dbReference>
<dbReference type="SUPFAM" id="SSF100879">
    <property type="entry name" value="Lesion bypass DNA polymerase (Y-family), little finger domain"/>
    <property type="match status" value="1"/>
</dbReference>
<evidence type="ECO:0000256" key="8">
    <source>
        <dbReference type="ARBA" id="ARBA00022842"/>
    </source>
</evidence>
<keyword evidence="15" id="KW-1185">Reference proteome</keyword>
<dbReference type="Proteomes" id="UP000199225">
    <property type="component" value="Unassembled WGS sequence"/>
</dbReference>
<dbReference type="InterPro" id="IPR043502">
    <property type="entry name" value="DNA/RNA_pol_sf"/>
</dbReference>
<comment type="catalytic activity">
    <reaction evidence="11 12">
        <text>DNA(n) + a 2'-deoxyribonucleoside 5'-triphosphate = DNA(n+1) + diphosphate</text>
        <dbReference type="Rhea" id="RHEA:22508"/>
        <dbReference type="Rhea" id="RHEA-COMP:17339"/>
        <dbReference type="Rhea" id="RHEA-COMP:17340"/>
        <dbReference type="ChEBI" id="CHEBI:33019"/>
        <dbReference type="ChEBI" id="CHEBI:61560"/>
        <dbReference type="ChEBI" id="CHEBI:173112"/>
        <dbReference type="EC" id="2.7.7.7"/>
    </reaction>
</comment>
<reference evidence="15" key="1">
    <citation type="submission" date="2016-10" db="EMBL/GenBank/DDBJ databases">
        <authorList>
            <person name="Varghese N."/>
            <person name="Submissions S."/>
        </authorList>
    </citation>
    <scope>NUCLEOTIDE SEQUENCE [LARGE SCALE GENOMIC DNA]</scope>
    <source>
        <strain evidence="15">DSM 4771</strain>
    </source>
</reference>
<keyword evidence="12" id="KW-0238">DNA-binding</keyword>
<evidence type="ECO:0000256" key="9">
    <source>
        <dbReference type="ARBA" id="ARBA00022932"/>
    </source>
</evidence>
<protein>
    <recommendedName>
        <fullName evidence="12">DNA polymerase IV</fullName>
        <shortName evidence="12">Pol IV</shortName>
        <ecNumber evidence="12">2.7.7.7</ecNumber>
    </recommendedName>
</protein>
<dbReference type="GO" id="GO:0000287">
    <property type="term" value="F:magnesium ion binding"/>
    <property type="evidence" value="ECO:0007669"/>
    <property type="project" value="UniProtKB-UniRule"/>
</dbReference>
<keyword evidence="2 12" id="KW-0515">Mutator protein</keyword>
<dbReference type="InterPro" id="IPR022880">
    <property type="entry name" value="DNApol_IV"/>
</dbReference>
<dbReference type="NCBIfam" id="NF002492">
    <property type="entry name" value="PRK01810.1"/>
    <property type="match status" value="1"/>
</dbReference>
<evidence type="ECO:0000256" key="12">
    <source>
        <dbReference type="HAMAP-Rule" id="MF_01113"/>
    </source>
</evidence>
<dbReference type="STRING" id="86666.SAMN04490247_0243"/>
<keyword evidence="12" id="KW-0963">Cytoplasm</keyword>
<evidence type="ECO:0000313" key="14">
    <source>
        <dbReference type="EMBL" id="SDI96794.1"/>
    </source>
</evidence>
<dbReference type="GO" id="GO:0005829">
    <property type="term" value="C:cytosol"/>
    <property type="evidence" value="ECO:0007669"/>
    <property type="project" value="TreeGrafter"/>
</dbReference>
<feature type="domain" description="UmuC" evidence="13">
    <location>
        <begin position="11"/>
        <end position="192"/>
    </location>
</feature>
<organism evidence="14 15">
    <name type="scientific">Salimicrobium halophilum</name>
    <dbReference type="NCBI Taxonomy" id="86666"/>
    <lineage>
        <taxon>Bacteria</taxon>
        <taxon>Bacillati</taxon>
        <taxon>Bacillota</taxon>
        <taxon>Bacilli</taxon>
        <taxon>Bacillales</taxon>
        <taxon>Bacillaceae</taxon>
        <taxon>Salimicrobium</taxon>
    </lineage>
</organism>
<feature type="site" description="Substrate discrimination" evidence="12">
    <location>
        <position position="20"/>
    </location>
</feature>
<dbReference type="Pfam" id="PF11799">
    <property type="entry name" value="IMS_C"/>
    <property type="match status" value="1"/>
</dbReference>
<dbReference type="SUPFAM" id="SSF56672">
    <property type="entry name" value="DNA/RNA polymerases"/>
    <property type="match status" value="1"/>
</dbReference>
<dbReference type="Pfam" id="PF00817">
    <property type="entry name" value="IMS"/>
    <property type="match status" value="1"/>
</dbReference>
<dbReference type="Gene3D" id="3.30.1490.100">
    <property type="entry name" value="DNA polymerase, Y-family, little finger domain"/>
    <property type="match status" value="1"/>
</dbReference>
<dbReference type="NCBIfam" id="NF002677">
    <property type="entry name" value="PRK02406.1"/>
    <property type="match status" value="1"/>
</dbReference>
<evidence type="ECO:0000256" key="10">
    <source>
        <dbReference type="ARBA" id="ARBA00023204"/>
    </source>
</evidence>
<comment type="subunit">
    <text evidence="12">Monomer.</text>
</comment>
<evidence type="ECO:0000256" key="7">
    <source>
        <dbReference type="ARBA" id="ARBA00022763"/>
    </source>
</evidence>
<dbReference type="OrthoDB" id="9808813at2"/>
<evidence type="ECO:0000256" key="4">
    <source>
        <dbReference type="ARBA" id="ARBA00022695"/>
    </source>
</evidence>
<dbReference type="HAMAP" id="MF_01113">
    <property type="entry name" value="DNApol_IV"/>
    <property type="match status" value="1"/>
</dbReference>
<evidence type="ECO:0000256" key="2">
    <source>
        <dbReference type="ARBA" id="ARBA00022457"/>
    </source>
</evidence>
<dbReference type="GO" id="GO:0003684">
    <property type="term" value="F:damaged DNA binding"/>
    <property type="evidence" value="ECO:0007669"/>
    <property type="project" value="InterPro"/>
</dbReference>
<evidence type="ECO:0000256" key="3">
    <source>
        <dbReference type="ARBA" id="ARBA00022679"/>
    </source>
</evidence>
<keyword evidence="6 12" id="KW-0479">Metal-binding</keyword>
<dbReference type="InterPro" id="IPR050116">
    <property type="entry name" value="DNA_polymerase-Y"/>
</dbReference>
<dbReference type="InterPro" id="IPR017961">
    <property type="entry name" value="DNA_pol_Y-fam_little_finger"/>
</dbReference>
<evidence type="ECO:0000256" key="1">
    <source>
        <dbReference type="ARBA" id="ARBA00010945"/>
    </source>
</evidence>
<dbReference type="Pfam" id="PF11798">
    <property type="entry name" value="IMS_HHH"/>
    <property type="match status" value="1"/>
</dbReference>
<feature type="binding site" evidence="12">
    <location>
        <position position="111"/>
    </location>
    <ligand>
        <name>Mg(2+)</name>
        <dbReference type="ChEBI" id="CHEBI:18420"/>
    </ligand>
</feature>
<evidence type="ECO:0000256" key="6">
    <source>
        <dbReference type="ARBA" id="ARBA00022723"/>
    </source>
</evidence>
<name>A0A1G8PWB5_9BACI</name>
<dbReference type="GO" id="GO:0006281">
    <property type="term" value="P:DNA repair"/>
    <property type="evidence" value="ECO:0007669"/>
    <property type="project" value="UniProtKB-UniRule"/>
</dbReference>
<dbReference type="FunFam" id="3.40.1170.60:FF:000003">
    <property type="entry name" value="DNA polymerase eta"/>
    <property type="match status" value="1"/>
</dbReference>
<dbReference type="PROSITE" id="PS50173">
    <property type="entry name" value="UMUC"/>
    <property type="match status" value="1"/>
</dbReference>
<proteinExistence type="inferred from homology"/>
<evidence type="ECO:0000259" key="13">
    <source>
        <dbReference type="PROSITE" id="PS50173"/>
    </source>
</evidence>
<keyword evidence="10 12" id="KW-0234">DNA repair</keyword>
<feature type="active site" evidence="12">
    <location>
        <position position="112"/>
    </location>
</feature>
<dbReference type="InterPro" id="IPR036775">
    <property type="entry name" value="DNA_pol_Y-fam_lit_finger_sf"/>
</dbReference>
<comment type="subcellular location">
    <subcellularLocation>
        <location evidence="12">Cytoplasm</location>
    </subcellularLocation>
</comment>
<dbReference type="FunFam" id="3.30.1490.100:FF:000004">
    <property type="entry name" value="DNA polymerase IV"/>
    <property type="match status" value="1"/>
</dbReference>
<accession>A0A1G8PWB5</accession>
<dbReference type="GO" id="GO:0009432">
    <property type="term" value="P:SOS response"/>
    <property type="evidence" value="ECO:0007669"/>
    <property type="project" value="TreeGrafter"/>
</dbReference>
<dbReference type="InterPro" id="IPR043128">
    <property type="entry name" value="Rev_trsase/Diguanyl_cyclase"/>
</dbReference>
<gene>
    <name evidence="12" type="primary">dinB</name>
    <name evidence="14" type="ORF">SAMN04490247_0243</name>
</gene>
<dbReference type="PANTHER" id="PTHR11076:SF33">
    <property type="entry name" value="DNA POLYMERASE KAPPA"/>
    <property type="match status" value="1"/>
</dbReference>
<evidence type="ECO:0000313" key="15">
    <source>
        <dbReference type="Proteomes" id="UP000199225"/>
    </source>
</evidence>
<feature type="binding site" evidence="12">
    <location>
        <position position="15"/>
    </location>
    <ligand>
        <name>Mg(2+)</name>
        <dbReference type="ChEBI" id="CHEBI:18420"/>
    </ligand>
</feature>
<keyword evidence="9 12" id="KW-0239">DNA-directed DNA polymerase</keyword>
<dbReference type="GO" id="GO:0006261">
    <property type="term" value="P:DNA-templated DNA replication"/>
    <property type="evidence" value="ECO:0007669"/>
    <property type="project" value="UniProtKB-UniRule"/>
</dbReference>
<dbReference type="CDD" id="cd03586">
    <property type="entry name" value="PolY_Pol_IV_kappa"/>
    <property type="match status" value="1"/>
</dbReference>
<dbReference type="InterPro" id="IPR024728">
    <property type="entry name" value="PolY_HhH_motif"/>
</dbReference>
<dbReference type="GO" id="GO:0003887">
    <property type="term" value="F:DNA-directed DNA polymerase activity"/>
    <property type="evidence" value="ECO:0007669"/>
    <property type="project" value="UniProtKB-UniRule"/>
</dbReference>
<dbReference type="GO" id="GO:0042276">
    <property type="term" value="P:error-prone translesion synthesis"/>
    <property type="evidence" value="ECO:0007669"/>
    <property type="project" value="TreeGrafter"/>
</dbReference>
<keyword evidence="3 12" id="KW-0808">Transferase</keyword>
<evidence type="ECO:0000256" key="11">
    <source>
        <dbReference type="ARBA" id="ARBA00049244"/>
    </source>
</evidence>
<dbReference type="Gene3D" id="3.30.70.270">
    <property type="match status" value="1"/>
</dbReference>
<dbReference type="Gene3D" id="3.40.1170.60">
    <property type="match status" value="1"/>
</dbReference>
<dbReference type="EMBL" id="FNEV01000001">
    <property type="protein sequence ID" value="SDI96794.1"/>
    <property type="molecule type" value="Genomic_DNA"/>
</dbReference>